<dbReference type="InterPro" id="IPR002194">
    <property type="entry name" value="Chaperonin_TCP-1_CS"/>
</dbReference>
<keyword evidence="7 10" id="KW-0143">Chaperone</keyword>
<dbReference type="AlphaFoldDB" id="A0A388L2H5"/>
<dbReference type="PRINTS" id="PR00304">
    <property type="entry name" value="TCOMPLEXTCP1"/>
</dbReference>
<dbReference type="Gene3D" id="3.30.260.10">
    <property type="entry name" value="TCP-1-like chaperonin intermediate domain"/>
    <property type="match status" value="1"/>
</dbReference>
<dbReference type="InterPro" id="IPR053374">
    <property type="entry name" value="TCP-1_chaperonin"/>
</dbReference>
<organism evidence="11 12">
    <name type="scientific">Chara braunii</name>
    <name type="common">Braun's stonewort</name>
    <dbReference type="NCBI Taxonomy" id="69332"/>
    <lineage>
        <taxon>Eukaryota</taxon>
        <taxon>Viridiplantae</taxon>
        <taxon>Streptophyta</taxon>
        <taxon>Charophyceae</taxon>
        <taxon>Charales</taxon>
        <taxon>Characeae</taxon>
        <taxon>Chara</taxon>
    </lineage>
</organism>
<dbReference type="GO" id="GO:0005524">
    <property type="term" value="F:ATP binding"/>
    <property type="evidence" value="ECO:0007669"/>
    <property type="project" value="UniProtKB-KW"/>
</dbReference>
<dbReference type="FunFam" id="3.50.7.10:FF:000009">
    <property type="entry name" value="T-complex protein 1 subunit alpha"/>
    <property type="match status" value="1"/>
</dbReference>
<dbReference type="NCBIfam" id="NF041083">
    <property type="entry name" value="thermosome_beta"/>
    <property type="match status" value="1"/>
</dbReference>
<dbReference type="GO" id="GO:0140662">
    <property type="term" value="F:ATP-dependent protein folding chaperone"/>
    <property type="evidence" value="ECO:0007669"/>
    <property type="project" value="InterPro"/>
</dbReference>
<sequence>MSPSLELSGDRQSGQDVRLQNVTAVQAIANIVKSSLGPVGLDKMLVDDIGDVTITNDGATILKLLEVQHPAAQVLVELAELQDKEVGDGTTSVVLVAAELLKRANDLVRNKIHPTSIIAGYRLAMREACKYIEEKLGMKTEKLGRDVLVNVAKTCMSSKIIGTDSDFFAKMAVDAVQSVKALNERGEVKYPIKSINILKAHGKGAKDSMLLNGYALNTTRAAQGMVKRVSPARVACLDFNLQKTKMQMGVQVLVNDPRELERIREREADITKERIEMILKAGANVILTTKGIDDMALKYFVEAGAIAARRVKKEDLRHVAKATGATVVLNFADMEGGEAFDASMLGSAEECVEERVADDNLLMIKGSKSSKAVSILLRGANDYMLDEMERSIHDALCIVRDTLESNLVVAGGGAVEAALSVYLENFATTLGSREQLAIAEFAESLLVIPKVLAVNAAKDATELVAKLRAYHHTAQTKPDKQHFSGMGLDLIEGVVRSNIDAGVLEPVMSKVKILQFATEAAITILRIDDMIKLTKEESQDEPVTP</sequence>
<dbReference type="EMBL" id="BFEA01000246">
    <property type="protein sequence ID" value="GBG76507.1"/>
    <property type="molecule type" value="Genomic_DNA"/>
</dbReference>
<accession>A0A388L2H5</accession>
<keyword evidence="12" id="KW-1185">Reference proteome</keyword>
<keyword evidence="5 10" id="KW-0547">Nucleotide-binding</keyword>
<evidence type="ECO:0000256" key="10">
    <source>
        <dbReference type="RuleBase" id="RU004187"/>
    </source>
</evidence>
<reference evidence="11 12" key="1">
    <citation type="journal article" date="2018" name="Cell">
        <title>The Chara Genome: Secondary Complexity and Implications for Plant Terrestrialization.</title>
        <authorList>
            <person name="Nishiyama T."/>
            <person name="Sakayama H."/>
            <person name="Vries J.D."/>
            <person name="Buschmann H."/>
            <person name="Saint-Marcoux D."/>
            <person name="Ullrich K.K."/>
            <person name="Haas F.B."/>
            <person name="Vanderstraeten L."/>
            <person name="Becker D."/>
            <person name="Lang D."/>
            <person name="Vosolsobe S."/>
            <person name="Rombauts S."/>
            <person name="Wilhelmsson P.K.I."/>
            <person name="Janitza P."/>
            <person name="Kern R."/>
            <person name="Heyl A."/>
            <person name="Rumpler F."/>
            <person name="Villalobos L.I.A.C."/>
            <person name="Clay J.M."/>
            <person name="Skokan R."/>
            <person name="Toyoda A."/>
            <person name="Suzuki Y."/>
            <person name="Kagoshima H."/>
            <person name="Schijlen E."/>
            <person name="Tajeshwar N."/>
            <person name="Catarino B."/>
            <person name="Hetherington A.J."/>
            <person name="Saltykova A."/>
            <person name="Bonnot C."/>
            <person name="Breuninger H."/>
            <person name="Symeonidi A."/>
            <person name="Radhakrishnan G.V."/>
            <person name="Van Nieuwerburgh F."/>
            <person name="Deforce D."/>
            <person name="Chang C."/>
            <person name="Karol K.G."/>
            <person name="Hedrich R."/>
            <person name="Ulvskov P."/>
            <person name="Glockner G."/>
            <person name="Delwiche C.F."/>
            <person name="Petrasek J."/>
            <person name="Van de Peer Y."/>
            <person name="Friml J."/>
            <person name="Beilby M."/>
            <person name="Dolan L."/>
            <person name="Kohara Y."/>
            <person name="Sugano S."/>
            <person name="Fujiyama A."/>
            <person name="Delaux P.-M."/>
            <person name="Quint M."/>
            <person name="TheiBen G."/>
            <person name="Hagemann M."/>
            <person name="Harholt J."/>
            <person name="Dunand C."/>
            <person name="Zachgo S."/>
            <person name="Langdale J."/>
            <person name="Maumus F."/>
            <person name="Straeten D.V.D."/>
            <person name="Gould S.B."/>
            <person name="Rensing S.A."/>
        </authorList>
    </citation>
    <scope>NUCLEOTIDE SEQUENCE [LARGE SCALE GENOMIC DNA]</scope>
    <source>
        <strain evidence="11 12">S276</strain>
    </source>
</reference>
<evidence type="ECO:0000256" key="4">
    <source>
        <dbReference type="ARBA" id="ARBA00022490"/>
    </source>
</evidence>
<dbReference type="CDD" id="cd03335">
    <property type="entry name" value="TCP1_alpha"/>
    <property type="match status" value="1"/>
</dbReference>
<dbReference type="GO" id="GO:0016887">
    <property type="term" value="F:ATP hydrolysis activity"/>
    <property type="evidence" value="ECO:0007669"/>
    <property type="project" value="InterPro"/>
</dbReference>
<dbReference type="NCBIfam" id="TIGR02340">
    <property type="entry name" value="chap_CCT_alpha"/>
    <property type="match status" value="1"/>
</dbReference>
<dbReference type="PANTHER" id="PTHR11353">
    <property type="entry name" value="CHAPERONIN"/>
    <property type="match status" value="1"/>
</dbReference>
<evidence type="ECO:0000256" key="6">
    <source>
        <dbReference type="ARBA" id="ARBA00022840"/>
    </source>
</evidence>
<dbReference type="GO" id="GO:0005737">
    <property type="term" value="C:cytoplasm"/>
    <property type="evidence" value="ECO:0007669"/>
    <property type="project" value="UniProtKB-SubCell"/>
</dbReference>
<comment type="subcellular location">
    <subcellularLocation>
        <location evidence="1">Cytoplasm</location>
    </subcellularLocation>
</comment>
<gene>
    <name evidence="11" type="ORF">CBR_g22255</name>
</gene>
<dbReference type="SUPFAM" id="SSF52029">
    <property type="entry name" value="GroEL apical domain-like"/>
    <property type="match status" value="1"/>
</dbReference>
<comment type="caution">
    <text evidence="11">The sequence shown here is derived from an EMBL/GenBank/DDBJ whole genome shotgun (WGS) entry which is preliminary data.</text>
</comment>
<proteinExistence type="inferred from homology"/>
<dbReference type="PROSITE" id="PS00751">
    <property type="entry name" value="TCP1_2"/>
    <property type="match status" value="1"/>
</dbReference>
<dbReference type="SUPFAM" id="SSF54849">
    <property type="entry name" value="GroEL-intermediate domain like"/>
    <property type="match status" value="1"/>
</dbReference>
<evidence type="ECO:0000256" key="5">
    <source>
        <dbReference type="ARBA" id="ARBA00022741"/>
    </source>
</evidence>
<dbReference type="InterPro" id="IPR017998">
    <property type="entry name" value="Chaperone_TCP-1"/>
</dbReference>
<dbReference type="OMA" id="RGPNDYQ"/>
<evidence type="ECO:0000256" key="1">
    <source>
        <dbReference type="ARBA" id="ARBA00004496"/>
    </source>
</evidence>
<dbReference type="FunFam" id="1.10.560.10:FF:000070">
    <property type="entry name" value="Uncharacterized protein"/>
    <property type="match status" value="1"/>
</dbReference>
<dbReference type="InterPro" id="IPR012715">
    <property type="entry name" value="Chap_CCT_alpha"/>
</dbReference>
<evidence type="ECO:0000256" key="9">
    <source>
        <dbReference type="ARBA" id="ARBA00030049"/>
    </source>
</evidence>
<dbReference type="OrthoDB" id="10248520at2759"/>
<dbReference type="InterPro" id="IPR002423">
    <property type="entry name" value="Cpn60/GroEL/TCP-1"/>
</dbReference>
<dbReference type="GO" id="GO:0051082">
    <property type="term" value="F:unfolded protein binding"/>
    <property type="evidence" value="ECO:0007669"/>
    <property type="project" value="InterPro"/>
</dbReference>
<comment type="function">
    <text evidence="8">Molecular chaperone; assists the folding of proteins upon ATP hydrolysis. Known to play a role, in vitro, in the folding of actin and tubulin.</text>
</comment>
<keyword evidence="4" id="KW-0963">Cytoplasm</keyword>
<dbReference type="Gramene" id="GBG76507">
    <property type="protein sequence ID" value="GBG76507"/>
    <property type="gene ID" value="CBR_g22255"/>
</dbReference>
<dbReference type="Gene3D" id="1.10.560.10">
    <property type="entry name" value="GroEL-like equatorial domain"/>
    <property type="match status" value="1"/>
</dbReference>
<protein>
    <recommendedName>
        <fullName evidence="3">T-complex protein 1 subunit alpha</fullName>
    </recommendedName>
    <alternativeName>
        <fullName evidence="9">CCT-alpha</fullName>
    </alternativeName>
</protein>
<name>A0A388L2H5_CHABU</name>
<evidence type="ECO:0000313" key="11">
    <source>
        <dbReference type="EMBL" id="GBG76507.1"/>
    </source>
</evidence>
<dbReference type="InterPro" id="IPR054827">
    <property type="entry name" value="thermosome_alpha"/>
</dbReference>
<evidence type="ECO:0000256" key="3">
    <source>
        <dbReference type="ARBA" id="ARBA00014424"/>
    </source>
</evidence>
<evidence type="ECO:0000313" key="12">
    <source>
        <dbReference type="Proteomes" id="UP000265515"/>
    </source>
</evidence>
<dbReference type="PROSITE" id="PS00995">
    <property type="entry name" value="TCP1_3"/>
    <property type="match status" value="1"/>
</dbReference>
<dbReference type="NCBIfam" id="NF041082">
    <property type="entry name" value="thermosome_alpha"/>
    <property type="match status" value="1"/>
</dbReference>
<dbReference type="InterPro" id="IPR027410">
    <property type="entry name" value="TCP-1-like_intermed_sf"/>
</dbReference>
<dbReference type="SUPFAM" id="SSF48592">
    <property type="entry name" value="GroEL equatorial domain-like"/>
    <property type="match status" value="1"/>
</dbReference>
<dbReference type="Gene3D" id="3.50.7.10">
    <property type="entry name" value="GroEL"/>
    <property type="match status" value="1"/>
</dbReference>
<dbReference type="InterPro" id="IPR027409">
    <property type="entry name" value="GroEL-like_apical_dom_sf"/>
</dbReference>
<evidence type="ECO:0000256" key="2">
    <source>
        <dbReference type="ARBA" id="ARBA00008020"/>
    </source>
</evidence>
<dbReference type="Proteomes" id="UP000265515">
    <property type="component" value="Unassembled WGS sequence"/>
</dbReference>
<evidence type="ECO:0000256" key="7">
    <source>
        <dbReference type="ARBA" id="ARBA00023186"/>
    </source>
</evidence>
<dbReference type="STRING" id="69332.A0A388L2H5"/>
<evidence type="ECO:0000256" key="8">
    <source>
        <dbReference type="ARBA" id="ARBA00024677"/>
    </source>
</evidence>
<comment type="similarity">
    <text evidence="2 10">Belongs to the TCP-1 chaperonin family.</text>
</comment>
<keyword evidence="6 10" id="KW-0067">ATP-binding</keyword>
<dbReference type="InterPro" id="IPR027413">
    <property type="entry name" value="GROEL-like_equatorial_sf"/>
</dbReference>
<dbReference type="PROSITE" id="PS00750">
    <property type="entry name" value="TCP1_1"/>
    <property type="match status" value="1"/>
</dbReference>
<dbReference type="Pfam" id="PF00118">
    <property type="entry name" value="Cpn60_TCP1"/>
    <property type="match status" value="1"/>
</dbReference>